<dbReference type="OrthoDB" id="687122at2759"/>
<dbReference type="EMBL" id="WJXA01000012">
    <property type="protein sequence ID" value="KAF7123363.1"/>
    <property type="molecule type" value="Genomic_DNA"/>
</dbReference>
<dbReference type="PANTHER" id="PTHR31111">
    <property type="entry name" value="BNAA05G37150D PROTEIN-RELATED"/>
    <property type="match status" value="1"/>
</dbReference>
<dbReference type="Proteomes" id="UP000626092">
    <property type="component" value="Unassembled WGS sequence"/>
</dbReference>
<dbReference type="NCBIfam" id="TIGR01640">
    <property type="entry name" value="F_box_assoc_1"/>
    <property type="match status" value="1"/>
</dbReference>
<gene>
    <name evidence="2" type="ORF">RHSIM_Rhsim12G0109800</name>
</gene>
<dbReference type="PANTHER" id="PTHR31111:SF138">
    <property type="entry name" value="F-BOX ASSOCIATED DOMAIN-CONTAINING PROTEIN"/>
    <property type="match status" value="1"/>
</dbReference>
<reference evidence="2" key="1">
    <citation type="submission" date="2019-11" db="EMBL/GenBank/DDBJ databases">
        <authorList>
            <person name="Liu Y."/>
            <person name="Hou J."/>
            <person name="Li T.-Q."/>
            <person name="Guan C.-H."/>
            <person name="Wu X."/>
            <person name="Wu H.-Z."/>
            <person name="Ling F."/>
            <person name="Zhang R."/>
            <person name="Shi X.-G."/>
            <person name="Ren J.-P."/>
            <person name="Chen E.-F."/>
            <person name="Sun J.-M."/>
        </authorList>
    </citation>
    <scope>NUCLEOTIDE SEQUENCE</scope>
    <source>
        <strain evidence="2">Adult_tree_wgs_1</strain>
        <tissue evidence="2">Leaves</tissue>
    </source>
</reference>
<feature type="domain" description="F-box associated beta-propeller type 3" evidence="1">
    <location>
        <begin position="18"/>
        <end position="197"/>
    </location>
</feature>
<protein>
    <recommendedName>
        <fullName evidence="1">F-box associated beta-propeller type 3 domain-containing protein</fullName>
    </recommendedName>
</protein>
<evidence type="ECO:0000259" key="1">
    <source>
        <dbReference type="Pfam" id="PF08268"/>
    </source>
</evidence>
<comment type="caution">
    <text evidence="2">The sequence shown here is derived from an EMBL/GenBank/DDBJ whole genome shotgun (WGS) entry which is preliminary data.</text>
</comment>
<evidence type="ECO:0000313" key="2">
    <source>
        <dbReference type="EMBL" id="KAF7123363.1"/>
    </source>
</evidence>
<dbReference type="InterPro" id="IPR013187">
    <property type="entry name" value="F-box-assoc_dom_typ3"/>
</dbReference>
<keyword evidence="3" id="KW-1185">Reference proteome</keyword>
<dbReference type="InterPro" id="IPR017451">
    <property type="entry name" value="F-box-assoc_interact_dom"/>
</dbReference>
<proteinExistence type="predicted"/>
<evidence type="ECO:0000313" key="3">
    <source>
        <dbReference type="Proteomes" id="UP000626092"/>
    </source>
</evidence>
<dbReference type="Pfam" id="PF08268">
    <property type="entry name" value="FBA_3"/>
    <property type="match status" value="1"/>
</dbReference>
<dbReference type="AlphaFoldDB" id="A0A834L866"/>
<sequence length="211" mass="24091">MDNWSTLIANVKFSLWALSWRKIDIVPQASHLEFGSSGICVGGVIQWRNTRYYPKCSRTVDDEVVVAFDLKEERFQVISLPGGFSCMPCLVELGGHLAACRDPIEELPENVPVELWILEDYDNWGWVNERITLPRDIVRPPIYTNGAIQAGEILLHANLPPPVSTHLLEIYYYGRNKRSLRKIEITGLPLPDSEFMNVFNHVENLVSLRDI</sequence>
<name>A0A834L866_RHOSS</name>
<accession>A0A834L866</accession>
<organism evidence="2 3">
    <name type="scientific">Rhododendron simsii</name>
    <name type="common">Sims's rhododendron</name>
    <dbReference type="NCBI Taxonomy" id="118357"/>
    <lineage>
        <taxon>Eukaryota</taxon>
        <taxon>Viridiplantae</taxon>
        <taxon>Streptophyta</taxon>
        <taxon>Embryophyta</taxon>
        <taxon>Tracheophyta</taxon>
        <taxon>Spermatophyta</taxon>
        <taxon>Magnoliopsida</taxon>
        <taxon>eudicotyledons</taxon>
        <taxon>Gunneridae</taxon>
        <taxon>Pentapetalae</taxon>
        <taxon>asterids</taxon>
        <taxon>Ericales</taxon>
        <taxon>Ericaceae</taxon>
        <taxon>Ericoideae</taxon>
        <taxon>Rhodoreae</taxon>
        <taxon>Rhododendron</taxon>
    </lineage>
</organism>